<dbReference type="EMBL" id="OIVN01000487">
    <property type="protein sequence ID" value="SPC81016.1"/>
    <property type="molecule type" value="Genomic_DNA"/>
</dbReference>
<accession>A0A2N9EQC2</accession>
<keyword evidence="3 6" id="KW-0732">Signal</keyword>
<keyword evidence="4" id="KW-0249">Electron transport</keyword>
<dbReference type="PROSITE" id="PS50836">
    <property type="entry name" value="DOMON"/>
    <property type="match status" value="1"/>
</dbReference>
<evidence type="ECO:0000256" key="4">
    <source>
        <dbReference type="ARBA" id="ARBA00022982"/>
    </source>
</evidence>
<feature type="signal peptide" evidence="6">
    <location>
        <begin position="1"/>
        <end position="20"/>
    </location>
</feature>
<dbReference type="Pfam" id="PF04526">
    <property type="entry name" value="DUF568"/>
    <property type="match status" value="1"/>
</dbReference>
<dbReference type="GO" id="GO:0016020">
    <property type="term" value="C:membrane"/>
    <property type="evidence" value="ECO:0007669"/>
    <property type="project" value="UniProtKB-SubCell"/>
</dbReference>
<comment type="subcellular location">
    <subcellularLocation>
        <location evidence="1">Membrane</location>
    </subcellularLocation>
</comment>
<gene>
    <name evidence="8" type="ORF">FSB_LOCUS8898</name>
</gene>
<evidence type="ECO:0000256" key="6">
    <source>
        <dbReference type="SAM" id="SignalP"/>
    </source>
</evidence>
<dbReference type="InterPro" id="IPR017214">
    <property type="entry name" value="UCP037471"/>
</dbReference>
<dbReference type="CDD" id="cd09629">
    <property type="entry name" value="DOMON_CIL1_like"/>
    <property type="match status" value="1"/>
</dbReference>
<keyword evidence="5" id="KW-0472">Membrane</keyword>
<dbReference type="PIRSF" id="PIRSF037471">
    <property type="entry name" value="UCP037471"/>
    <property type="match status" value="1"/>
</dbReference>
<proteinExistence type="predicted"/>
<evidence type="ECO:0000256" key="2">
    <source>
        <dbReference type="ARBA" id="ARBA00022448"/>
    </source>
</evidence>
<evidence type="ECO:0000313" key="8">
    <source>
        <dbReference type="EMBL" id="SPC81016.1"/>
    </source>
</evidence>
<name>A0A2N9EQC2_FAGSY</name>
<feature type="chain" id="PRO_5014860686" description="DOMON domain-containing protein" evidence="6">
    <location>
        <begin position="21"/>
        <end position="234"/>
    </location>
</feature>
<dbReference type="InterPro" id="IPR005018">
    <property type="entry name" value="DOMON_domain"/>
</dbReference>
<evidence type="ECO:0000259" key="7">
    <source>
        <dbReference type="PROSITE" id="PS50836"/>
    </source>
</evidence>
<reference evidence="8" key="1">
    <citation type="submission" date="2018-02" db="EMBL/GenBank/DDBJ databases">
        <authorList>
            <person name="Cohen D.B."/>
            <person name="Kent A.D."/>
        </authorList>
    </citation>
    <scope>NUCLEOTIDE SEQUENCE</scope>
</reference>
<organism evidence="8">
    <name type="scientific">Fagus sylvatica</name>
    <name type="common">Beechnut</name>
    <dbReference type="NCBI Taxonomy" id="28930"/>
    <lineage>
        <taxon>Eukaryota</taxon>
        <taxon>Viridiplantae</taxon>
        <taxon>Streptophyta</taxon>
        <taxon>Embryophyta</taxon>
        <taxon>Tracheophyta</taxon>
        <taxon>Spermatophyta</taxon>
        <taxon>Magnoliopsida</taxon>
        <taxon>eudicotyledons</taxon>
        <taxon>Gunneridae</taxon>
        <taxon>Pentapetalae</taxon>
        <taxon>rosids</taxon>
        <taxon>fabids</taxon>
        <taxon>Fagales</taxon>
        <taxon>Fagaceae</taxon>
        <taxon>Fagus</taxon>
    </lineage>
</organism>
<evidence type="ECO:0000256" key="1">
    <source>
        <dbReference type="ARBA" id="ARBA00004370"/>
    </source>
</evidence>
<dbReference type="AlphaFoldDB" id="A0A2N9EQC2"/>
<dbReference type="PANTHER" id="PTHR23130">
    <property type="entry name" value="CYTOCHROME B561 AND DOMON DOMAIN-CONTAINING PROTEIN"/>
    <property type="match status" value="1"/>
</dbReference>
<keyword evidence="2" id="KW-0813">Transport</keyword>
<dbReference type="InterPro" id="IPR045265">
    <property type="entry name" value="AIR12_DOMON"/>
</dbReference>
<sequence>MMRLVLIFSLLLSLSLSSSAQTCSTDNSVSNNLTYSSCKDLPYLNSFLYWNYNSSTGSLQIAYRHAGVTTSNWVAWAINPTDLSSAMIGAQALVAFRLSNGTMRAYTSQITSYGTNLPEGKLKYDVSNLEATYANGTIIIYATIALPSNTITINQVWQGGPVSNDNPAAHPLASANVNSKGTLDLLSGPSATGNTGAPAPNVNSSSNGRMLASVLLRFSISTLCGWKLIHGILF</sequence>
<feature type="domain" description="DOMON" evidence="7">
    <location>
        <begin position="44"/>
        <end position="160"/>
    </location>
</feature>
<protein>
    <recommendedName>
        <fullName evidence="7">DOMON domain-containing protein</fullName>
    </recommendedName>
</protein>
<dbReference type="PANTHER" id="PTHR23130:SF167">
    <property type="entry name" value="CYTOCHROME B561 AND DOMON DOMAIN-CONTAINING PROTEIN"/>
    <property type="match status" value="1"/>
</dbReference>
<evidence type="ECO:0000256" key="5">
    <source>
        <dbReference type="ARBA" id="ARBA00023136"/>
    </source>
</evidence>
<evidence type="ECO:0000256" key="3">
    <source>
        <dbReference type="ARBA" id="ARBA00022729"/>
    </source>
</evidence>